<evidence type="ECO:0000256" key="9">
    <source>
        <dbReference type="RuleBase" id="RU363064"/>
    </source>
</evidence>
<dbReference type="GO" id="GO:0005886">
    <property type="term" value="C:plasma membrane"/>
    <property type="evidence" value="ECO:0007669"/>
    <property type="project" value="UniProtKB-SubCell"/>
</dbReference>
<evidence type="ECO:0000256" key="7">
    <source>
        <dbReference type="ARBA" id="ARBA00022989"/>
    </source>
</evidence>
<reference evidence="10" key="1">
    <citation type="submission" date="2020-08" db="EMBL/GenBank/DDBJ databases">
        <title>Genome public.</title>
        <authorList>
            <person name="Liu C."/>
            <person name="Sun Q."/>
        </authorList>
    </citation>
    <scope>NUCLEOTIDE SEQUENCE</scope>
    <source>
        <strain evidence="10">NSJ-54</strain>
    </source>
</reference>
<evidence type="ECO:0000256" key="2">
    <source>
        <dbReference type="ARBA" id="ARBA00009261"/>
    </source>
</evidence>
<organism evidence="10 11">
    <name type="scientific">Zongyangia hominis</name>
    <dbReference type="NCBI Taxonomy" id="2763677"/>
    <lineage>
        <taxon>Bacteria</taxon>
        <taxon>Bacillati</taxon>
        <taxon>Bacillota</taxon>
        <taxon>Clostridia</taxon>
        <taxon>Eubacteriales</taxon>
        <taxon>Oscillospiraceae</taxon>
        <taxon>Zongyangia</taxon>
    </lineage>
</organism>
<keyword evidence="5 9" id="KW-0812">Transmembrane</keyword>
<feature type="transmembrane region" description="Helical" evidence="9">
    <location>
        <begin position="73"/>
        <end position="95"/>
    </location>
</feature>
<sequence length="471" mass="50387">MEQLTNMLTALNDHINDFVWGPFMLILLLGTGIYLTVRTKFFQLSKFGRMLKCTLGSLFSGKKKAGKISPFQAMSTALAGTIGVGNIVGIATAITMGGPGAVFWMWVSAFFGMMTKYAEVALAVRFRGTYENGQHYGGPMLYIEKGLHMKWLAYIFSVLCALASFGIGNMTQSNAISGALSSSFQIPPWISGIVVAVVIAAVILGGVKRITKVTSTLVPIMSIFYIVGALIVLIINHAQIPAAFALIFQGAFRPEAAAGGVIGFTVAQAMRFGFARGVFTNEAGLGSAPIAHAVADTDNPVEQGLWGMFEVFVDTIVVCTMTALVLLSSGLWNSGVPDTAMAAAAFAQAFGTYGGYFIAIATTLFAISTLLGWSMYGEHSVKYLCKNRPLPVLVYRSLFIFLIVVGATIKIELAWDISDTLNGLMAIPNLIGLVGLSGLVIKMTKDYVRDPASVLMRDAEVNAPLQKSGRR</sequence>
<name>A0A926IA51_9FIRM</name>
<dbReference type="Gene3D" id="1.20.1740.10">
    <property type="entry name" value="Amino acid/polyamine transporter I"/>
    <property type="match status" value="1"/>
</dbReference>
<evidence type="ECO:0000313" key="11">
    <source>
        <dbReference type="Proteomes" id="UP000660861"/>
    </source>
</evidence>
<keyword evidence="6 9" id="KW-0769">Symport</keyword>
<proteinExistence type="inferred from homology"/>
<feature type="transmembrane region" description="Helical" evidence="9">
    <location>
        <begin position="353"/>
        <end position="373"/>
    </location>
</feature>
<keyword evidence="4 9" id="KW-1003">Cell membrane</keyword>
<evidence type="ECO:0000256" key="1">
    <source>
        <dbReference type="ARBA" id="ARBA00004651"/>
    </source>
</evidence>
<dbReference type="AlphaFoldDB" id="A0A926IA51"/>
<keyword evidence="3 9" id="KW-0813">Transport</keyword>
<evidence type="ECO:0000313" key="10">
    <source>
        <dbReference type="EMBL" id="MBC8569851.1"/>
    </source>
</evidence>
<dbReference type="PANTHER" id="PTHR30330:SF3">
    <property type="entry name" value="TRANSCRIPTIONAL REGULATOR, LRP FAMILY"/>
    <property type="match status" value="1"/>
</dbReference>
<feature type="transmembrane region" description="Helical" evidence="9">
    <location>
        <begin position="311"/>
        <end position="333"/>
    </location>
</feature>
<dbReference type="RefSeq" id="WP_262396938.1">
    <property type="nucleotide sequence ID" value="NZ_JACRTC010000001.1"/>
</dbReference>
<dbReference type="PROSITE" id="PS00873">
    <property type="entry name" value="NA_ALANINE_SYMP"/>
    <property type="match status" value="1"/>
</dbReference>
<feature type="transmembrane region" description="Helical" evidence="9">
    <location>
        <begin position="151"/>
        <end position="168"/>
    </location>
</feature>
<feature type="transmembrane region" description="Helical" evidence="9">
    <location>
        <begin position="20"/>
        <end position="37"/>
    </location>
</feature>
<evidence type="ECO:0000256" key="4">
    <source>
        <dbReference type="ARBA" id="ARBA00022475"/>
    </source>
</evidence>
<feature type="transmembrane region" description="Helical" evidence="9">
    <location>
        <begin position="393"/>
        <end position="415"/>
    </location>
</feature>
<feature type="transmembrane region" description="Helical" evidence="9">
    <location>
        <begin position="188"/>
        <end position="205"/>
    </location>
</feature>
<dbReference type="InterPro" id="IPR001463">
    <property type="entry name" value="Na/Ala_symport"/>
</dbReference>
<keyword evidence="8 9" id="KW-0472">Membrane</keyword>
<evidence type="ECO:0000256" key="6">
    <source>
        <dbReference type="ARBA" id="ARBA00022847"/>
    </source>
</evidence>
<keyword evidence="11" id="KW-1185">Reference proteome</keyword>
<dbReference type="PANTHER" id="PTHR30330">
    <property type="entry name" value="AGSS FAMILY TRANSPORTER, SODIUM-ALANINE"/>
    <property type="match status" value="1"/>
</dbReference>
<keyword evidence="7 9" id="KW-1133">Transmembrane helix</keyword>
<feature type="transmembrane region" description="Helical" evidence="9">
    <location>
        <begin position="421"/>
        <end position="441"/>
    </location>
</feature>
<comment type="caution">
    <text evidence="10">The sequence shown here is derived from an EMBL/GenBank/DDBJ whole genome shotgun (WGS) entry which is preliminary data.</text>
</comment>
<comment type="subcellular location">
    <subcellularLocation>
        <location evidence="1 9">Cell membrane</location>
        <topology evidence="1 9">Multi-pass membrane protein</topology>
    </subcellularLocation>
</comment>
<dbReference type="FunFam" id="1.20.1740.10:FF:000004">
    <property type="entry name" value="Sodium:alanine symporter family protein"/>
    <property type="match status" value="1"/>
</dbReference>
<feature type="transmembrane region" description="Helical" evidence="9">
    <location>
        <begin position="242"/>
        <end position="267"/>
    </location>
</feature>
<dbReference type="NCBIfam" id="TIGR00835">
    <property type="entry name" value="agcS"/>
    <property type="match status" value="1"/>
</dbReference>
<comment type="similarity">
    <text evidence="2 9">Belongs to the alanine or glycine:cation symporter (AGCS) (TC 2.A.25) family.</text>
</comment>
<feature type="transmembrane region" description="Helical" evidence="9">
    <location>
        <begin position="217"/>
        <end position="236"/>
    </location>
</feature>
<dbReference type="GO" id="GO:0005283">
    <property type="term" value="F:amino acid:sodium symporter activity"/>
    <property type="evidence" value="ECO:0007669"/>
    <property type="project" value="InterPro"/>
</dbReference>
<dbReference type="Pfam" id="PF01235">
    <property type="entry name" value="Na_Ala_symp"/>
    <property type="match status" value="1"/>
</dbReference>
<dbReference type="PRINTS" id="PR00175">
    <property type="entry name" value="NAALASMPORT"/>
</dbReference>
<evidence type="ECO:0000256" key="5">
    <source>
        <dbReference type="ARBA" id="ARBA00022692"/>
    </source>
</evidence>
<accession>A0A926IA51</accession>
<gene>
    <name evidence="10" type="ORF">H8709_03295</name>
</gene>
<dbReference type="Proteomes" id="UP000660861">
    <property type="component" value="Unassembled WGS sequence"/>
</dbReference>
<evidence type="ECO:0000256" key="8">
    <source>
        <dbReference type="ARBA" id="ARBA00023136"/>
    </source>
</evidence>
<dbReference type="EMBL" id="JACRTC010000001">
    <property type="protein sequence ID" value="MBC8569851.1"/>
    <property type="molecule type" value="Genomic_DNA"/>
</dbReference>
<protein>
    <submittedName>
        <fullName evidence="10">Sodium:alanine symporter family protein</fullName>
    </submittedName>
</protein>
<evidence type="ECO:0000256" key="3">
    <source>
        <dbReference type="ARBA" id="ARBA00022448"/>
    </source>
</evidence>
<feature type="transmembrane region" description="Helical" evidence="9">
    <location>
        <begin position="101"/>
        <end position="118"/>
    </location>
</feature>